<dbReference type="InterPro" id="IPR011990">
    <property type="entry name" value="TPR-like_helical_dom_sf"/>
</dbReference>
<dbReference type="Gene3D" id="1.25.40.10">
    <property type="entry name" value="Tetratricopeptide repeat domain"/>
    <property type="match status" value="2"/>
</dbReference>
<dbReference type="PANTHER" id="PTHR11102">
    <property type="entry name" value="SEL-1-LIKE PROTEIN"/>
    <property type="match status" value="1"/>
</dbReference>
<organism evidence="1">
    <name type="scientific">viral metagenome</name>
    <dbReference type="NCBI Taxonomy" id="1070528"/>
    <lineage>
        <taxon>unclassified sequences</taxon>
        <taxon>metagenomes</taxon>
        <taxon>organismal metagenomes</taxon>
    </lineage>
</organism>
<protein>
    <submittedName>
        <fullName evidence="1">Uncharacterized protein</fullName>
    </submittedName>
</protein>
<proteinExistence type="predicted"/>
<dbReference type="InterPro" id="IPR050767">
    <property type="entry name" value="Sel1_AlgK"/>
</dbReference>
<dbReference type="SMART" id="SM00671">
    <property type="entry name" value="SEL1"/>
    <property type="match status" value="5"/>
</dbReference>
<dbReference type="AlphaFoldDB" id="A0A6C0EEK6"/>
<dbReference type="SUPFAM" id="SSF81901">
    <property type="entry name" value="HCP-like"/>
    <property type="match status" value="3"/>
</dbReference>
<dbReference type="PANTHER" id="PTHR11102:SF160">
    <property type="entry name" value="ERAD-ASSOCIATED E3 UBIQUITIN-PROTEIN LIGASE COMPONENT HRD3"/>
    <property type="match status" value="1"/>
</dbReference>
<dbReference type="EMBL" id="MN739774">
    <property type="protein sequence ID" value="QHT25775.1"/>
    <property type="molecule type" value="Genomic_DNA"/>
</dbReference>
<accession>A0A6C0EEK6</accession>
<name>A0A6C0EEK6_9ZZZZ</name>
<evidence type="ECO:0000313" key="1">
    <source>
        <dbReference type="EMBL" id="QHT25775.1"/>
    </source>
</evidence>
<reference evidence="1" key="1">
    <citation type="journal article" date="2020" name="Nature">
        <title>Giant virus diversity and host interactions through global metagenomics.</title>
        <authorList>
            <person name="Schulz F."/>
            <person name="Roux S."/>
            <person name="Paez-Espino D."/>
            <person name="Jungbluth S."/>
            <person name="Walsh D.A."/>
            <person name="Denef V.J."/>
            <person name="McMahon K.D."/>
            <person name="Konstantinidis K.T."/>
            <person name="Eloe-Fadrosh E.A."/>
            <person name="Kyrpides N.C."/>
            <person name="Woyke T."/>
        </authorList>
    </citation>
    <scope>NUCLEOTIDE SEQUENCE</scope>
    <source>
        <strain evidence="1">GVMAG-M-3300023179-27</strain>
    </source>
</reference>
<sequence length="600" mass="71878">MDKTTIENYAFTDGIDENTRVLLERLKYDERFDNFDSNFRSPKKTLERHSYKTSIAKCEFKKINWTVIISFLLSQKEVSQIQSYYVGYYYQFIDINYELMKKYYLIAIEKGNTDAMVNLGNYYRDIEKISELMKKYYLMAIERGNDDALTDFGYYYHCININYDLMKKYYLMAIEKGNSTAMNNLACYYDIKYDSQNYYESSNYNYNMLTKYYLMAVEKGNSTAMYNLGHFYNSGYSIKYDLVKKYYLMASEKGNSYAMLDLGYYYLDHEKNHDEAKKYYLMAIEKGNVDAMISMGTYYERYDRNYEFMKKYYLMAINLKPSLFTVIFTYFGEYAEKKSKCVFPSDDILYNTNIFIRLIYSSSLFDTPAAKTCKIDIDIIKTLIEKTELGTTVNKMFYYYFIEKNEEQFNKCCKIAIDEKCDKVFYDLGKWNLDNENYDEMKRFYGEAIKLNNDNAMIELANYYKNIEHNHNEIKKYLLMAVEKGNRDAMNDLGHHYQYRENNYDEMKKYYEMAIERGNSNSMNNLGYYYQHIEKDFDKMIECYQKAMLYENKDVDDNIVSFLTDLKINNLTRTDILNKISDKINMTKILKRVYGLISHI</sequence>
<dbReference type="InterPro" id="IPR006597">
    <property type="entry name" value="Sel1-like"/>
</dbReference>